<feature type="region of interest" description="Disordered" evidence="3">
    <location>
        <begin position="214"/>
        <end position="235"/>
    </location>
</feature>
<keyword evidence="4" id="KW-0732">Signal</keyword>
<feature type="compositionally biased region" description="Basic and acidic residues" evidence="3">
    <location>
        <begin position="219"/>
        <end position="235"/>
    </location>
</feature>
<gene>
    <name evidence="6" type="ORF">PTTT1_LOCUS9548</name>
</gene>
<dbReference type="Pfam" id="PF00111">
    <property type="entry name" value="Fer2"/>
    <property type="match status" value="1"/>
</dbReference>
<sequence length="235" mass="26347">MNARRTLAFTLALLFDASAVGAFTSLLTTFKTSRISITYLPATVKPAPKNKGYEPKWKKKETLADQNGGIKDFKQIGLKGNVPVIFKQGNETRATVALAGQPLRDVATQADQFIKYGCGKGECGTCECLVNGQWIRPCQTNVPGNLAPGEEYVVQVKEVKNKAVSSGKFYSFRSFIMGFYNNLLGMVGFVKYRRAAKKNWLERQEYEDLIRQKTMQKKIARERSVEEDKNNKLSP</sequence>
<protein>
    <recommendedName>
        <fullName evidence="5">2Fe-2S ferredoxin-type domain-containing protein</fullName>
    </recommendedName>
</protein>
<dbReference type="CDD" id="cd00207">
    <property type="entry name" value="fer2"/>
    <property type="match status" value="1"/>
</dbReference>
<keyword evidence="1" id="KW-0408">Iron</keyword>
<dbReference type="Proteomes" id="UP000836788">
    <property type="component" value="Chromosome 11"/>
</dbReference>
<evidence type="ECO:0000259" key="5">
    <source>
        <dbReference type="Pfam" id="PF00111"/>
    </source>
</evidence>
<evidence type="ECO:0000313" key="6">
    <source>
        <dbReference type="EMBL" id="CAG9279269.1"/>
    </source>
</evidence>
<organism evidence="6">
    <name type="scientific">Phaeodactylum tricornutum</name>
    <name type="common">Diatom</name>
    <dbReference type="NCBI Taxonomy" id="2850"/>
    <lineage>
        <taxon>Eukaryota</taxon>
        <taxon>Sar</taxon>
        <taxon>Stramenopiles</taxon>
        <taxon>Ochrophyta</taxon>
        <taxon>Bacillariophyta</taxon>
        <taxon>Bacillariophyceae</taxon>
        <taxon>Bacillariophycidae</taxon>
        <taxon>Naviculales</taxon>
        <taxon>Phaeodactylaceae</taxon>
        <taxon>Phaeodactylum</taxon>
    </lineage>
</organism>
<dbReference type="InterPro" id="IPR012675">
    <property type="entry name" value="Beta-grasp_dom_sf"/>
</dbReference>
<keyword evidence="1" id="KW-0479">Metal-binding</keyword>
<proteinExistence type="predicted"/>
<evidence type="ECO:0000256" key="4">
    <source>
        <dbReference type="SAM" id="SignalP"/>
    </source>
</evidence>
<dbReference type="GO" id="GO:0051537">
    <property type="term" value="F:2 iron, 2 sulfur cluster binding"/>
    <property type="evidence" value="ECO:0007669"/>
    <property type="project" value="UniProtKB-KW"/>
</dbReference>
<dbReference type="InterPro" id="IPR001041">
    <property type="entry name" value="2Fe-2S_ferredoxin-type"/>
</dbReference>
<dbReference type="OMA" id="KGECGTC"/>
<reference evidence="6" key="1">
    <citation type="submission" date="2022-02" db="EMBL/GenBank/DDBJ databases">
        <authorList>
            <person name="Giguere J D."/>
        </authorList>
    </citation>
    <scope>NUCLEOTIDE SEQUENCE</scope>
    <source>
        <strain evidence="6">CCAP 1055/1</strain>
    </source>
</reference>
<evidence type="ECO:0000256" key="2">
    <source>
        <dbReference type="ARBA" id="ARBA00023014"/>
    </source>
</evidence>
<dbReference type="EMBL" id="OU594952">
    <property type="protein sequence ID" value="CAG9279269.1"/>
    <property type="molecule type" value="Genomic_DNA"/>
</dbReference>
<feature type="chain" id="PRO_5035448064" description="2Fe-2S ferredoxin-type domain-containing protein" evidence="4">
    <location>
        <begin position="23"/>
        <end position="235"/>
    </location>
</feature>
<dbReference type="Gene3D" id="3.10.20.30">
    <property type="match status" value="1"/>
</dbReference>
<accession>A0A8J9X427</accession>
<evidence type="ECO:0000256" key="1">
    <source>
        <dbReference type="ARBA" id="ARBA00022714"/>
    </source>
</evidence>
<dbReference type="SUPFAM" id="SSF54292">
    <property type="entry name" value="2Fe-2S ferredoxin-like"/>
    <property type="match status" value="1"/>
</dbReference>
<feature type="domain" description="2Fe-2S ferredoxin-type" evidence="5">
    <location>
        <begin position="89"/>
        <end position="141"/>
    </location>
</feature>
<dbReference type="InterPro" id="IPR036010">
    <property type="entry name" value="2Fe-2S_ferredoxin-like_sf"/>
</dbReference>
<feature type="signal peptide" evidence="4">
    <location>
        <begin position="1"/>
        <end position="22"/>
    </location>
</feature>
<name>A0A8J9X427_PHATR</name>
<dbReference type="AlphaFoldDB" id="A0A8J9X427"/>
<keyword evidence="1" id="KW-0001">2Fe-2S</keyword>
<dbReference type="PROSITE" id="PS00197">
    <property type="entry name" value="2FE2S_FER_1"/>
    <property type="match status" value="1"/>
</dbReference>
<dbReference type="InterPro" id="IPR006058">
    <property type="entry name" value="2Fe2S_fd_BS"/>
</dbReference>
<keyword evidence="2" id="KW-0411">Iron-sulfur</keyword>
<evidence type="ECO:0000256" key="3">
    <source>
        <dbReference type="SAM" id="MobiDB-lite"/>
    </source>
</evidence>